<dbReference type="AlphaFoldDB" id="A0A2P2Q058"/>
<protein>
    <submittedName>
        <fullName evidence="1">Uncharacterized protein</fullName>
    </submittedName>
</protein>
<sequence>MNITREFIVLDFLCYLLCFMQHKMFIRMQCSYHSHHTSSKC</sequence>
<accession>A0A2P2Q058</accession>
<evidence type="ECO:0000313" key="1">
    <source>
        <dbReference type="EMBL" id="MBX60342.1"/>
    </source>
</evidence>
<name>A0A2P2Q058_RHIMU</name>
<proteinExistence type="predicted"/>
<dbReference type="EMBL" id="GGEC01079858">
    <property type="protein sequence ID" value="MBX60342.1"/>
    <property type="molecule type" value="Transcribed_RNA"/>
</dbReference>
<reference evidence="1" key="1">
    <citation type="submission" date="2018-02" db="EMBL/GenBank/DDBJ databases">
        <title>Rhizophora mucronata_Transcriptome.</title>
        <authorList>
            <person name="Meera S.P."/>
            <person name="Sreeshan A."/>
            <person name="Augustine A."/>
        </authorList>
    </citation>
    <scope>NUCLEOTIDE SEQUENCE</scope>
    <source>
        <tissue evidence="1">Leaf</tissue>
    </source>
</reference>
<organism evidence="1">
    <name type="scientific">Rhizophora mucronata</name>
    <name type="common">Asiatic mangrove</name>
    <dbReference type="NCBI Taxonomy" id="61149"/>
    <lineage>
        <taxon>Eukaryota</taxon>
        <taxon>Viridiplantae</taxon>
        <taxon>Streptophyta</taxon>
        <taxon>Embryophyta</taxon>
        <taxon>Tracheophyta</taxon>
        <taxon>Spermatophyta</taxon>
        <taxon>Magnoliopsida</taxon>
        <taxon>eudicotyledons</taxon>
        <taxon>Gunneridae</taxon>
        <taxon>Pentapetalae</taxon>
        <taxon>rosids</taxon>
        <taxon>fabids</taxon>
        <taxon>Malpighiales</taxon>
        <taxon>Rhizophoraceae</taxon>
        <taxon>Rhizophora</taxon>
    </lineage>
</organism>